<dbReference type="GO" id="GO:0008270">
    <property type="term" value="F:zinc ion binding"/>
    <property type="evidence" value="ECO:0007669"/>
    <property type="project" value="UniProtKB-KW"/>
</dbReference>
<evidence type="ECO:0000256" key="1">
    <source>
        <dbReference type="ARBA" id="ARBA00004123"/>
    </source>
</evidence>
<feature type="domain" description="C2H2-type" evidence="12">
    <location>
        <begin position="182"/>
        <end position="211"/>
    </location>
</feature>
<feature type="region of interest" description="Disordered" evidence="11">
    <location>
        <begin position="234"/>
        <end position="313"/>
    </location>
</feature>
<evidence type="ECO:0000256" key="2">
    <source>
        <dbReference type="ARBA" id="ARBA00022491"/>
    </source>
</evidence>
<reference evidence="13" key="2">
    <citation type="submission" date="2020-01" db="EMBL/GenBank/DDBJ databases">
        <title>Population-level Yeast Reference Genomes.</title>
        <authorList>
            <person name="Yue J.-X."/>
        </authorList>
    </citation>
    <scope>NUCLEOTIDE SEQUENCE</scope>
    <source>
        <strain evidence="13">CBS432</strain>
    </source>
</reference>
<evidence type="ECO:0000256" key="6">
    <source>
        <dbReference type="ARBA" id="ARBA00022833"/>
    </source>
</evidence>
<dbReference type="PROSITE" id="PS50157">
    <property type="entry name" value="ZINC_FINGER_C2H2_2"/>
    <property type="match status" value="3"/>
</dbReference>
<dbReference type="SUPFAM" id="SSF57667">
    <property type="entry name" value="beta-beta-alpha zinc fingers"/>
    <property type="match status" value="2"/>
</dbReference>
<dbReference type="GeneID" id="54630951"/>
<dbReference type="GO" id="GO:0045944">
    <property type="term" value="P:positive regulation of transcription by RNA polymerase II"/>
    <property type="evidence" value="ECO:0007669"/>
    <property type="project" value="TreeGrafter"/>
</dbReference>
<dbReference type="VEuPathDB" id="FungiDB:SPAR_H00150"/>
<feature type="compositionally biased region" description="Polar residues" evidence="11">
    <location>
        <begin position="43"/>
        <end position="62"/>
    </location>
</feature>
<dbReference type="PANTHER" id="PTHR47257">
    <property type="entry name" value="PH-RESPONSE TRANSCRIPTION FACTOR PACC/RIM101"/>
    <property type="match status" value="1"/>
</dbReference>
<gene>
    <name evidence="13" type="primary">RIM101</name>
    <name evidence="13" type="ORF">SPAR_H00150</name>
</gene>
<feature type="domain" description="C2H2-type" evidence="12">
    <location>
        <begin position="212"/>
        <end position="234"/>
    </location>
</feature>
<evidence type="ECO:0000313" key="13">
    <source>
        <dbReference type="RefSeq" id="XP_033766643.1"/>
    </source>
</evidence>
<comment type="subcellular location">
    <subcellularLocation>
        <location evidence="1">Nucleus</location>
    </subcellularLocation>
</comment>
<evidence type="ECO:0000256" key="7">
    <source>
        <dbReference type="ARBA" id="ARBA00023242"/>
    </source>
</evidence>
<comment type="similarity">
    <text evidence="8">Belongs to the pacC/RIM101 family.</text>
</comment>
<reference evidence="13" key="1">
    <citation type="journal article" date="2017" name="Nat. Genet.">
        <title>Contrasting evolutionary genome dynamics between domesticated and wild yeasts.</title>
        <authorList>
            <person name="Yue J.X."/>
            <person name="Li J."/>
            <person name="Aigrain L."/>
            <person name="Hallin J."/>
            <person name="Persson K."/>
            <person name="Oliver K."/>
            <person name="Bergstrom A."/>
            <person name="Coupland P."/>
            <person name="Warringer J."/>
            <person name="Lagomarsino M.C."/>
            <person name="Fischer G."/>
            <person name="Durbin R."/>
            <person name="Liti G."/>
        </authorList>
    </citation>
    <scope>NUCLEOTIDE SEQUENCE</scope>
    <source>
        <strain evidence="13">CBS432</strain>
    </source>
</reference>
<sequence>MVPLEDLLNKENGTAAPQDSRESIVNDRTSASNVTEKDGLPSPNLSKRSSDCSKTPRITCTTEAIGLKGQEDERMSPGSTSSSCLPYRVPSHLNTPPYDLLGASAVSPTTPSSSDSSSSSPLTQAHNPAEDEDDVDNDCDSEDITLYCKWENCGMIFNQPELLYNHLCHDHVGRKSHKNLQLNCHWGDCTTKTEKRDHITSHLRVHVPLKPFGCSTCSKKFKRPQDLKKHLKIHLESGGILKRKRGPKLGSKRTSKKNKRSANDTAPSCPAPLPSGIVGSFKSHSTSPQILPPLPVGITQRLPSQQQQQQQQQQRAISLNQLCSDELSQYKPVYSPQLSARLQTILPPLYYNNGSTVNQGVNGQGMHVYEGGCSNKSIASATQFFTKLSRNMTNNYILQQSGSSAVSSSPSGHIPVAKTSYVQPPNASPYQPVQGAGSIPATTNTATYVPIRLAKYPTCPSVAEHLPPLHSNTAGSVLNRQSQCAMPHYPPVRAAPNYSSGGCSILPPLQSKIPMLPSRRTMAGETSLKPNWEFSLNQKSCTNDIIMNKLAIEEAEDEIDLEDDFVEVLGIVNIIKDYLLCCVMEDFEDEGSEDKDEEDRFLQESLEKLSLQNQMGTNSVRILAKYPKILV</sequence>
<keyword evidence="6" id="KW-0862">Zinc</keyword>
<dbReference type="OrthoDB" id="6155966at2759"/>
<feature type="compositionally biased region" description="Low complexity" evidence="11">
    <location>
        <begin position="107"/>
        <end position="123"/>
    </location>
</feature>
<dbReference type="GO" id="GO:0005634">
    <property type="term" value="C:nucleus"/>
    <property type="evidence" value="ECO:0007669"/>
    <property type="project" value="UniProtKB-SubCell"/>
</dbReference>
<dbReference type="Pfam" id="PF00096">
    <property type="entry name" value="zf-C2H2"/>
    <property type="match status" value="1"/>
</dbReference>
<dbReference type="KEGG" id="spao:SPAR_H00150"/>
<evidence type="ECO:0000256" key="4">
    <source>
        <dbReference type="ARBA" id="ARBA00022737"/>
    </source>
</evidence>
<keyword evidence="3" id="KW-0479">Metal-binding</keyword>
<proteinExistence type="inferred from homology"/>
<evidence type="ECO:0000256" key="5">
    <source>
        <dbReference type="ARBA" id="ARBA00022771"/>
    </source>
</evidence>
<keyword evidence="2" id="KW-0678">Repressor</keyword>
<dbReference type="AlphaFoldDB" id="A0A8B8USC3"/>
<dbReference type="RefSeq" id="XP_033766643.1">
    <property type="nucleotide sequence ID" value="XM_033910752.1"/>
</dbReference>
<feature type="region of interest" description="Disordered" evidence="11">
    <location>
        <begin position="1"/>
        <end position="137"/>
    </location>
</feature>
<dbReference type="Gene3D" id="3.30.160.60">
    <property type="entry name" value="Classic Zinc Finger"/>
    <property type="match status" value="2"/>
</dbReference>
<reference evidence="13" key="3">
    <citation type="submission" date="2025-07" db="EMBL/GenBank/DDBJ databases">
        <authorList>
            <consortium name="NCBI Genome Project"/>
        </authorList>
    </citation>
    <scope>NUCLEOTIDE SEQUENCE</scope>
    <source>
        <strain evidence="13">CBS432</strain>
    </source>
</reference>
<keyword evidence="7" id="KW-0539">Nucleus</keyword>
<evidence type="ECO:0000256" key="10">
    <source>
        <dbReference type="PROSITE-ProRule" id="PRU00042"/>
    </source>
</evidence>
<name>A0A8B8USC3_SACPA</name>
<evidence type="ECO:0000256" key="3">
    <source>
        <dbReference type="ARBA" id="ARBA00022723"/>
    </source>
</evidence>
<feature type="compositionally biased region" description="Basic residues" evidence="11">
    <location>
        <begin position="241"/>
        <end position="260"/>
    </location>
</feature>
<keyword evidence="5 10" id="KW-0863">Zinc-finger</keyword>
<evidence type="ECO:0000256" key="11">
    <source>
        <dbReference type="SAM" id="MobiDB-lite"/>
    </source>
</evidence>
<evidence type="ECO:0000256" key="8">
    <source>
        <dbReference type="ARBA" id="ARBA00038089"/>
    </source>
</evidence>
<organism evidence="13">
    <name type="scientific">Saccharomyces paradoxus</name>
    <name type="common">Yeast</name>
    <name type="synonym">Saccharomyces douglasii</name>
    <dbReference type="NCBI Taxonomy" id="27291"/>
    <lineage>
        <taxon>Eukaryota</taxon>
        <taxon>Fungi</taxon>
        <taxon>Dikarya</taxon>
        <taxon>Ascomycota</taxon>
        <taxon>Saccharomycotina</taxon>
        <taxon>Saccharomycetes</taxon>
        <taxon>Saccharomycetales</taxon>
        <taxon>Saccharomycetaceae</taxon>
        <taxon>Saccharomyces</taxon>
    </lineage>
</organism>
<feature type="domain" description="C2H2-type" evidence="12">
    <location>
        <begin position="146"/>
        <end position="176"/>
    </location>
</feature>
<dbReference type="InterPro" id="IPR036236">
    <property type="entry name" value="Znf_C2H2_sf"/>
</dbReference>
<accession>A0A8B8USC3</accession>
<evidence type="ECO:0000259" key="12">
    <source>
        <dbReference type="PROSITE" id="PS50157"/>
    </source>
</evidence>
<protein>
    <recommendedName>
        <fullName evidence="9">pH-response transcription factor pacC/RIM101</fullName>
    </recommendedName>
</protein>
<keyword evidence="4" id="KW-0677">Repeat</keyword>
<evidence type="ECO:0000256" key="9">
    <source>
        <dbReference type="ARBA" id="ARBA00039490"/>
    </source>
</evidence>
<dbReference type="FunFam" id="3.30.160.60:FF:000340">
    <property type="entry name" value="zinc finger protein 473 isoform X1"/>
    <property type="match status" value="1"/>
</dbReference>
<dbReference type="InterPro" id="IPR050806">
    <property type="entry name" value="pacC/RIM101"/>
</dbReference>
<dbReference type="PROSITE" id="PS00028">
    <property type="entry name" value="ZINC_FINGER_C2H2_1"/>
    <property type="match status" value="2"/>
</dbReference>
<dbReference type="PANTHER" id="PTHR47257:SF1">
    <property type="entry name" value="PH-RESPONSE TRANSCRIPTION FACTOR PACC_RIM101"/>
    <property type="match status" value="1"/>
</dbReference>
<dbReference type="InterPro" id="IPR013087">
    <property type="entry name" value="Znf_C2H2_type"/>
</dbReference>
<dbReference type="SMART" id="SM00355">
    <property type="entry name" value="ZnF_C2H2"/>
    <property type="match status" value="3"/>
</dbReference>
<reference evidence="13" key="4">
    <citation type="submission" date="2025-08" db="UniProtKB">
        <authorList>
            <consortium name="RefSeq"/>
        </authorList>
    </citation>
    <scope>IDENTIFICATION</scope>
    <source>
        <strain evidence="13">CBS432</strain>
    </source>
</reference>